<proteinExistence type="predicted"/>
<dbReference type="InterPro" id="IPR013785">
    <property type="entry name" value="Aldolase_TIM"/>
</dbReference>
<dbReference type="AlphaFoldDB" id="A0A2H0UZ08"/>
<dbReference type="PANTHER" id="PTHR35039:SF3">
    <property type="entry name" value="3-KETO-L-GULONATE-6-PHOSPHATE DECARBOXYLASE SGBH-RELATED"/>
    <property type="match status" value="1"/>
</dbReference>
<dbReference type="GO" id="GO:0019854">
    <property type="term" value="P:L-ascorbic acid catabolic process"/>
    <property type="evidence" value="ECO:0007669"/>
    <property type="project" value="TreeGrafter"/>
</dbReference>
<dbReference type="Pfam" id="PF00215">
    <property type="entry name" value="OMPdecase"/>
    <property type="match status" value="1"/>
</dbReference>
<organism evidence="3 4">
    <name type="scientific">bacterium (Candidatus Gribaldobacteria) CG10_big_fil_rev_8_21_14_0_10_37_46</name>
    <dbReference type="NCBI Taxonomy" id="2014276"/>
    <lineage>
        <taxon>Bacteria</taxon>
        <taxon>Candidatus Gribaldobacteria</taxon>
    </lineage>
</organism>
<dbReference type="InterPro" id="IPR001754">
    <property type="entry name" value="OMPdeCOase_dom"/>
</dbReference>
<dbReference type="EMBL" id="PFAU01000007">
    <property type="protein sequence ID" value="PIR91439.1"/>
    <property type="molecule type" value="Genomic_DNA"/>
</dbReference>
<protein>
    <recommendedName>
        <fullName evidence="2">Orotidine 5'-phosphate decarboxylase domain-containing protein</fullName>
    </recommendedName>
</protein>
<accession>A0A2H0UZ08</accession>
<dbReference type="Gene3D" id="3.20.20.70">
    <property type="entry name" value="Aldolase class I"/>
    <property type="match status" value="2"/>
</dbReference>
<dbReference type="PANTHER" id="PTHR35039">
    <property type="entry name" value="3-KETO-L-GULONATE-6-PHOSPHATE DECARBOXYLASE SGBH-RELATED"/>
    <property type="match status" value="1"/>
</dbReference>
<evidence type="ECO:0000313" key="3">
    <source>
        <dbReference type="EMBL" id="PIR91439.1"/>
    </source>
</evidence>
<name>A0A2H0UZ08_9BACT</name>
<evidence type="ECO:0000313" key="4">
    <source>
        <dbReference type="Proteomes" id="UP000230882"/>
    </source>
</evidence>
<gene>
    <name evidence="3" type="ORF">COU02_00255</name>
</gene>
<reference evidence="4" key="1">
    <citation type="submission" date="2017-09" db="EMBL/GenBank/DDBJ databases">
        <title>Depth-based differentiation of microbial function through sediment-hosted aquifers and enrichment of novel symbionts in the deep terrestrial subsurface.</title>
        <authorList>
            <person name="Probst A.J."/>
            <person name="Ladd B."/>
            <person name="Jarett J.K."/>
            <person name="Geller-Mcgrath D.E."/>
            <person name="Sieber C.M.K."/>
            <person name="Emerson J.B."/>
            <person name="Anantharaman K."/>
            <person name="Thomas B.C."/>
            <person name="Malmstrom R."/>
            <person name="Stieglmeier M."/>
            <person name="Klingl A."/>
            <person name="Woyke T."/>
            <person name="Ryan C.M."/>
            <person name="Banfield J.F."/>
        </authorList>
    </citation>
    <scope>NUCLEOTIDE SEQUENCE [LARGE SCALE GENOMIC DNA]</scope>
</reference>
<comment type="caution">
    <text evidence="3">The sequence shown here is derived from an EMBL/GenBank/DDBJ whole genome shotgun (WGS) entry which is preliminary data.</text>
</comment>
<evidence type="ECO:0000259" key="2">
    <source>
        <dbReference type="SMART" id="SM00934"/>
    </source>
</evidence>
<feature type="domain" description="Orotidine 5'-phosphate decarboxylase" evidence="2">
    <location>
        <begin position="8"/>
        <end position="247"/>
    </location>
</feature>
<dbReference type="GO" id="GO:0033982">
    <property type="term" value="F:3-dehydro-L-gulonate-6-phosphate decarboxylase activity"/>
    <property type="evidence" value="ECO:0007669"/>
    <property type="project" value="TreeGrafter"/>
</dbReference>
<evidence type="ECO:0000256" key="1">
    <source>
        <dbReference type="ARBA" id="ARBA00023239"/>
    </source>
</evidence>
<dbReference type="SMART" id="SM00934">
    <property type="entry name" value="OMPdecase"/>
    <property type="match status" value="1"/>
</dbReference>
<dbReference type="SUPFAM" id="SSF51366">
    <property type="entry name" value="Ribulose-phoshate binding barrel"/>
    <property type="match status" value="1"/>
</dbReference>
<keyword evidence="1" id="KW-0456">Lyase</keyword>
<dbReference type="Proteomes" id="UP000230882">
    <property type="component" value="Unassembled WGS sequence"/>
</dbReference>
<dbReference type="GO" id="GO:0006207">
    <property type="term" value="P:'de novo' pyrimidine nucleobase biosynthetic process"/>
    <property type="evidence" value="ECO:0007669"/>
    <property type="project" value="InterPro"/>
</dbReference>
<sequence length="266" mass="29973">MLDKKQHYLQIALNSTLNEAQSIVSCIPLDKRIIIEAGTPLIKAYGARGIRAIRSYWEGRVFGSGVGLETFKLSTEGPWWLNLLTKSLAKKQANIKKESFGEKEEVAFTPYIIADLKCMDRGVREVEIARQGGANAVTALGQAPIETLDAFIEKCEEYGLDAMIDMMNVDFPLNVLRQLKKIPEVVILHRGVDEEAFNPEKEIPFHEIQRIKSDYDIMIAVAGGDTFEEARRAIFNDADIVIVWKSFYTSSVDTAKLAQEFLKEIR</sequence>
<dbReference type="GO" id="GO:0004590">
    <property type="term" value="F:orotidine-5'-phosphate decarboxylase activity"/>
    <property type="evidence" value="ECO:0007669"/>
    <property type="project" value="InterPro"/>
</dbReference>
<dbReference type="InterPro" id="IPR011060">
    <property type="entry name" value="RibuloseP-bd_barrel"/>
</dbReference>